<accession>A0ABW3ZRU7</accession>
<dbReference type="Pfam" id="PF17863">
    <property type="entry name" value="AAA_lid_2"/>
    <property type="match status" value="1"/>
</dbReference>
<dbReference type="PANTHER" id="PTHR42759">
    <property type="entry name" value="MOXR FAMILY PROTEIN"/>
    <property type="match status" value="1"/>
</dbReference>
<dbReference type="SUPFAM" id="SSF52540">
    <property type="entry name" value="P-loop containing nucleoside triphosphate hydrolases"/>
    <property type="match status" value="1"/>
</dbReference>
<comment type="caution">
    <text evidence="3">The sequence shown here is derived from an EMBL/GenBank/DDBJ whole genome shotgun (WGS) entry which is preliminary data.</text>
</comment>
<organism evidence="3 4">
    <name type="scientific">Lentibacillus salinarum</name>
    <dbReference type="NCBI Taxonomy" id="446820"/>
    <lineage>
        <taxon>Bacteria</taxon>
        <taxon>Bacillati</taxon>
        <taxon>Bacillota</taxon>
        <taxon>Bacilli</taxon>
        <taxon>Bacillales</taxon>
        <taxon>Bacillaceae</taxon>
        <taxon>Lentibacillus</taxon>
    </lineage>
</organism>
<sequence length="321" mass="36030">MIQDTTVYNQKIERVIDNINKVMIGKEEAATLSLVALLANGHVLLEDVPGVGKTMLVRALAKSLDCDFRRIQFTPDLLPSDVTGVSIYNPKTLEFEFRSGPILGNIVLADEINRTSPKTQSALLEGMEESNVTVDGNTIKLKKPFFVMATQNPIEYEGTYPLPEAQLDRFILKMKMGYPSAEQEMQMLERTSQNHPIESLSAVMDKDALVALQEEVKNVYIDQNVRQYIIKLVNGTRHDRSIYLGVSPRGSIALMKAAKAYAFIHGRDYVLPDDVKYLAPFILAHRIILNAEAMYDGLTSDLVIQTIVKDTHIPIRKEFDS</sequence>
<evidence type="ECO:0000259" key="1">
    <source>
        <dbReference type="Pfam" id="PF07726"/>
    </source>
</evidence>
<dbReference type="InterPro" id="IPR050764">
    <property type="entry name" value="CbbQ/NirQ/NorQ/GpvN"/>
</dbReference>
<keyword evidence="4" id="KW-1185">Reference proteome</keyword>
<protein>
    <submittedName>
        <fullName evidence="3">AAA family ATPase</fullName>
    </submittedName>
</protein>
<dbReference type="Proteomes" id="UP001597178">
    <property type="component" value="Unassembled WGS sequence"/>
</dbReference>
<gene>
    <name evidence="3" type="ORF">ACFQ4A_04190</name>
</gene>
<dbReference type="PANTHER" id="PTHR42759:SF5">
    <property type="entry name" value="METHANOL DEHYDROGENASE REGULATOR"/>
    <property type="match status" value="1"/>
</dbReference>
<dbReference type="RefSeq" id="WP_382397882.1">
    <property type="nucleotide sequence ID" value="NZ_JBHTNH010000003.1"/>
</dbReference>
<evidence type="ECO:0000259" key="2">
    <source>
        <dbReference type="Pfam" id="PF17863"/>
    </source>
</evidence>
<name>A0ABW3ZRU7_9BACI</name>
<dbReference type="CDD" id="cd00009">
    <property type="entry name" value="AAA"/>
    <property type="match status" value="1"/>
</dbReference>
<dbReference type="InterPro" id="IPR011703">
    <property type="entry name" value="ATPase_AAA-3"/>
</dbReference>
<feature type="domain" description="ATPase AAA-3" evidence="1">
    <location>
        <begin position="42"/>
        <end position="172"/>
    </location>
</feature>
<dbReference type="EMBL" id="JBHTNH010000003">
    <property type="protein sequence ID" value="MFD1360878.1"/>
    <property type="molecule type" value="Genomic_DNA"/>
</dbReference>
<dbReference type="Pfam" id="PF07726">
    <property type="entry name" value="AAA_3"/>
    <property type="match status" value="1"/>
</dbReference>
<dbReference type="InterPro" id="IPR027417">
    <property type="entry name" value="P-loop_NTPase"/>
</dbReference>
<dbReference type="Gene3D" id="3.40.50.300">
    <property type="entry name" value="P-loop containing nucleotide triphosphate hydrolases"/>
    <property type="match status" value="1"/>
</dbReference>
<dbReference type="PIRSF" id="PIRSF002849">
    <property type="entry name" value="AAA_ATPase_chaperone_MoxR_prd"/>
    <property type="match status" value="1"/>
</dbReference>
<reference evidence="4" key="1">
    <citation type="journal article" date="2019" name="Int. J. Syst. Evol. Microbiol.">
        <title>The Global Catalogue of Microorganisms (GCM) 10K type strain sequencing project: providing services to taxonomists for standard genome sequencing and annotation.</title>
        <authorList>
            <consortium name="The Broad Institute Genomics Platform"/>
            <consortium name="The Broad Institute Genome Sequencing Center for Infectious Disease"/>
            <person name="Wu L."/>
            <person name="Ma J."/>
        </authorList>
    </citation>
    <scope>NUCLEOTIDE SEQUENCE [LARGE SCALE GENOMIC DNA]</scope>
    <source>
        <strain evidence="4">CCUG 54822</strain>
    </source>
</reference>
<feature type="domain" description="ChlI/MoxR AAA lid" evidence="2">
    <location>
        <begin position="236"/>
        <end position="305"/>
    </location>
</feature>
<evidence type="ECO:0000313" key="3">
    <source>
        <dbReference type="EMBL" id="MFD1360878.1"/>
    </source>
</evidence>
<evidence type="ECO:0000313" key="4">
    <source>
        <dbReference type="Proteomes" id="UP001597178"/>
    </source>
</evidence>
<proteinExistence type="predicted"/>
<dbReference type="InterPro" id="IPR041628">
    <property type="entry name" value="ChlI/MoxR_AAA_lid"/>
</dbReference>
<dbReference type="Gene3D" id="1.10.8.80">
    <property type="entry name" value="Magnesium chelatase subunit I, C-Terminal domain"/>
    <property type="match status" value="1"/>
</dbReference>